<name>A0A328UEL7_9FIRM</name>
<dbReference type="Proteomes" id="UP000249377">
    <property type="component" value="Unassembled WGS sequence"/>
</dbReference>
<dbReference type="InterPro" id="IPR036779">
    <property type="entry name" value="LysM_dom_sf"/>
</dbReference>
<dbReference type="PROSITE" id="PS51782">
    <property type="entry name" value="LYSM"/>
    <property type="match status" value="1"/>
</dbReference>
<feature type="domain" description="LysM" evidence="1">
    <location>
        <begin position="125"/>
        <end position="169"/>
    </location>
</feature>
<keyword evidence="3" id="KW-1185">Reference proteome</keyword>
<evidence type="ECO:0000313" key="3">
    <source>
        <dbReference type="Proteomes" id="UP000249377"/>
    </source>
</evidence>
<dbReference type="InterPro" id="IPR018392">
    <property type="entry name" value="LysM"/>
</dbReference>
<dbReference type="InterPro" id="IPR009826">
    <property type="entry name" value="DNA_circ_N"/>
</dbReference>
<dbReference type="Gene3D" id="3.10.350.10">
    <property type="entry name" value="LysM domain"/>
    <property type="match status" value="1"/>
</dbReference>
<comment type="caution">
    <text evidence="2">The sequence shown here is derived from an EMBL/GenBank/DDBJ whole genome shotgun (WGS) entry which is preliminary data.</text>
</comment>
<dbReference type="SUPFAM" id="SSF54106">
    <property type="entry name" value="LysM domain"/>
    <property type="match status" value="1"/>
</dbReference>
<gene>
    <name evidence="2" type="ORF">DPQ25_05765</name>
</gene>
<accession>A0A328UEL7</accession>
<dbReference type="Pfam" id="PF01476">
    <property type="entry name" value="LysM"/>
    <property type="match status" value="1"/>
</dbReference>
<evidence type="ECO:0000259" key="1">
    <source>
        <dbReference type="PROSITE" id="PS51782"/>
    </source>
</evidence>
<organism evidence="2 3">
    <name type="scientific">Hydrogeniiclostridium mannosilyticum</name>
    <dbReference type="NCBI Taxonomy" id="2764322"/>
    <lineage>
        <taxon>Bacteria</taxon>
        <taxon>Bacillati</taxon>
        <taxon>Bacillota</taxon>
        <taxon>Clostridia</taxon>
        <taxon>Eubacteriales</taxon>
        <taxon>Acutalibacteraceae</taxon>
        <taxon>Hydrogeniiclostridium</taxon>
    </lineage>
</organism>
<dbReference type="RefSeq" id="WP_112332228.1">
    <property type="nucleotide sequence ID" value="NZ_JADPHD010000005.1"/>
</dbReference>
<proteinExistence type="predicted"/>
<evidence type="ECO:0000313" key="2">
    <source>
        <dbReference type="EMBL" id="RAQ29799.1"/>
    </source>
</evidence>
<dbReference type="EMBL" id="QLYR01000002">
    <property type="protein sequence ID" value="RAQ29799.1"/>
    <property type="molecule type" value="Genomic_DNA"/>
</dbReference>
<sequence length="170" mass="18831">MNLPMQFQGYCWPNNPYEITVQYTRAVQEQQQPGCRSVVQNMGRRCRVIAGKGIFLGAGCREQFDRLAALLEQGGEGLLTLPGEAPLRAVFASLKLTGESRPNQLGYSFQFYEVPSGRVAEGGGCYRVAREGETLWQVAMLCGVPVDELRVLNRVQWPNALPVGTRLVLP</sequence>
<dbReference type="SMART" id="SM00257">
    <property type="entry name" value="LysM"/>
    <property type="match status" value="1"/>
</dbReference>
<dbReference type="AlphaFoldDB" id="A0A328UEL7"/>
<reference evidence="2 3" key="1">
    <citation type="submission" date="2018-06" db="EMBL/GenBank/DDBJ databases">
        <title>Noncontiguous genome sequence of Ruminococcaceae bacterium ASD2818.</title>
        <authorList>
            <person name="Chaplin A.V."/>
            <person name="Sokolova S.R."/>
            <person name="Kochetkova T.O."/>
            <person name="Goltsov A.Y."/>
            <person name="Trofimov D.Y."/>
            <person name="Efimov B.A."/>
        </authorList>
    </citation>
    <scope>NUCLEOTIDE SEQUENCE [LARGE SCALE GENOMIC DNA]</scope>
    <source>
        <strain evidence="2 3">ASD2818</strain>
    </source>
</reference>
<protein>
    <recommendedName>
        <fullName evidence="1">LysM domain-containing protein</fullName>
    </recommendedName>
</protein>
<dbReference type="Pfam" id="PF07157">
    <property type="entry name" value="DNA_circ_N"/>
    <property type="match status" value="1"/>
</dbReference>